<dbReference type="AlphaFoldDB" id="A0A949WNK1"/>
<name>A0A949WNK1_9PAST</name>
<protein>
    <submittedName>
        <fullName evidence="3">TIGR03759 family integrating conjugative element protein</fullName>
    </submittedName>
</protein>
<dbReference type="RefSeq" id="WP_157402537.1">
    <property type="nucleotide sequence ID" value="NZ_JABULY010000001.1"/>
</dbReference>
<proteinExistence type="predicted"/>
<gene>
    <name evidence="2" type="ORF">HT657_02715</name>
    <name evidence="3" type="ORF">HT672_02380</name>
</gene>
<sequence length="249" mass="28639">MTSKILPMMLGMILVFPSPSILANTSQSSIVNTLNQSNTMQQSVEQNLNVSNSEDKWSEWGLTRDDWSRYELLKKGARGIWSPSLDPLTTLGIEARSDTERDRYAELLAKKEFQRVEKEFAFQIAYNRAFERLYPNVLPFKSESVSTTSAAIGRIIYFTRTDCDKCVDHLTRLWSRAGNNPVDIYIVDSMQDDNKIQQWAVKNRIDINKVKNRQITLNHDSGYWLHYANGKMPAAFIIQGNGEWQSLVY</sequence>
<accession>A0A949WNK1</accession>
<dbReference type="Proteomes" id="UP000732858">
    <property type="component" value="Unassembled WGS sequence"/>
</dbReference>
<evidence type="ECO:0000313" key="5">
    <source>
        <dbReference type="Proteomes" id="UP001196379"/>
    </source>
</evidence>
<feature type="signal peptide" evidence="1">
    <location>
        <begin position="1"/>
        <end position="23"/>
    </location>
</feature>
<organism evidence="3 4">
    <name type="scientific">Ursidibacter maritimus</name>
    <dbReference type="NCBI Taxonomy" id="1331689"/>
    <lineage>
        <taxon>Bacteria</taxon>
        <taxon>Pseudomonadati</taxon>
        <taxon>Pseudomonadota</taxon>
        <taxon>Gammaproteobacteria</taxon>
        <taxon>Pasteurellales</taxon>
        <taxon>Pasteurellaceae</taxon>
        <taxon>Ursidibacter</taxon>
    </lineage>
</organism>
<dbReference type="Gene3D" id="3.40.30.10">
    <property type="entry name" value="Glutaredoxin"/>
    <property type="match status" value="1"/>
</dbReference>
<reference evidence="3 5" key="1">
    <citation type="journal article" date="2021" name="Mol. Ecol.">
        <title>Polar bear-adapted Ursidibacter maritimus are remarkably conserved after generations in captivity.</title>
        <authorList>
            <person name="Espinosa-Gongora C."/>
            <person name="Hansen M.J."/>
            <person name="Bertelsen M.F."/>
            <person name="Bojesen A.M."/>
        </authorList>
    </citation>
    <scope>NUCLEOTIDE SEQUENCE</scope>
    <source>
        <strain evidence="3">Pb43105x</strain>
        <strain evidence="2 5">Pb43106</strain>
    </source>
</reference>
<dbReference type="OrthoDB" id="8442378at2"/>
<keyword evidence="1" id="KW-0732">Signal</keyword>
<dbReference type="EMBL" id="JABUMC010000003">
    <property type="protein sequence ID" value="MBV6546147.1"/>
    <property type="molecule type" value="Genomic_DNA"/>
</dbReference>
<evidence type="ECO:0000313" key="4">
    <source>
        <dbReference type="Proteomes" id="UP000732858"/>
    </source>
</evidence>
<dbReference type="InterPro" id="IPR022293">
    <property type="entry name" value="Integrating-conj_element"/>
</dbReference>
<evidence type="ECO:0000313" key="2">
    <source>
        <dbReference type="EMBL" id="MBV6531069.1"/>
    </source>
</evidence>
<comment type="caution">
    <text evidence="3">The sequence shown here is derived from an EMBL/GenBank/DDBJ whole genome shotgun (WGS) entry which is preliminary data.</text>
</comment>
<dbReference type="NCBIfam" id="TIGR03759">
    <property type="entry name" value="conj_TIGR03759"/>
    <property type="match status" value="1"/>
</dbReference>
<dbReference type="GeneID" id="65548344"/>
<dbReference type="Proteomes" id="UP001196379">
    <property type="component" value="Unassembled WGS sequence"/>
</dbReference>
<dbReference type="EMBL" id="JABULY010000001">
    <property type="protein sequence ID" value="MBV6531069.1"/>
    <property type="molecule type" value="Genomic_DNA"/>
</dbReference>
<evidence type="ECO:0000313" key="3">
    <source>
        <dbReference type="EMBL" id="MBV6546147.1"/>
    </source>
</evidence>
<evidence type="ECO:0000256" key="1">
    <source>
        <dbReference type="SAM" id="SignalP"/>
    </source>
</evidence>
<keyword evidence="5" id="KW-1185">Reference proteome</keyword>
<feature type="chain" id="PRO_5037346075" evidence="1">
    <location>
        <begin position="24"/>
        <end position="249"/>
    </location>
</feature>